<feature type="region of interest" description="Disordered" evidence="1">
    <location>
        <begin position="207"/>
        <end position="302"/>
    </location>
</feature>
<sequence>MPHVGAAMERSLGASQGLGNALKDLLARSVVAGTAKRDTVSSISNQITDAKTAFSSWDNCMQATFCKWPVIAVIIIGGLIIFSIVWCIIRCACCGVSCCCECCYCLKCCGSCCGMCDTPKRKKYLDEPYIPPHHDQGYRTEAPMTAARAVPASSYDTPIAKPEPPQYAEFETGKKAGGDELPAMPSWEGAGSKKVALEEEAVELEQLKKPEIAQNAPLMAPGSMSSPASPNPTSMRGNSPYGAPGQNTSNGYMPATRGGVDPYAMNGMGQQQQQQGYNNYGSNGYGQMSRDNVSQGYNQGYGNSAYGNQAYDNQGYDNQAYGEQGYGAAATAAAASVGQGRRTPHQDYNNAGYRRGPTDQGYPQSQTPRPYDEYGRSMTPRTGTPRSGTPGSGYGRPPPRRSPAPPNAPYGNPDRMRSPAPQQAGQQAGYGYDQRSNTSNGYGRQYPPVPSRQYSSDSAQPLTRPEQERHYTDTSYQQTTPSYQQEPAEAQSPISNSGGFDFTSGYSRPQASSSSPPPQQATGGGSAYPGYRAYKPRQ</sequence>
<dbReference type="Proteomes" id="UP001465668">
    <property type="component" value="Unassembled WGS sequence"/>
</dbReference>
<keyword evidence="4" id="KW-1185">Reference proteome</keyword>
<organism evidence="3 4">
    <name type="scientific">Seiridium cardinale</name>
    <dbReference type="NCBI Taxonomy" id="138064"/>
    <lineage>
        <taxon>Eukaryota</taxon>
        <taxon>Fungi</taxon>
        <taxon>Dikarya</taxon>
        <taxon>Ascomycota</taxon>
        <taxon>Pezizomycotina</taxon>
        <taxon>Sordariomycetes</taxon>
        <taxon>Xylariomycetidae</taxon>
        <taxon>Amphisphaeriales</taxon>
        <taxon>Sporocadaceae</taxon>
        <taxon>Seiridium</taxon>
    </lineage>
</organism>
<name>A0ABR2XI80_9PEZI</name>
<evidence type="ECO:0000256" key="1">
    <source>
        <dbReference type="SAM" id="MobiDB-lite"/>
    </source>
</evidence>
<protein>
    <recommendedName>
        <fullName evidence="5">Fibroin-3 related protein</fullName>
    </recommendedName>
</protein>
<evidence type="ECO:0000313" key="3">
    <source>
        <dbReference type="EMBL" id="KAK9773502.1"/>
    </source>
</evidence>
<evidence type="ECO:0008006" key="5">
    <source>
        <dbReference type="Google" id="ProtNLM"/>
    </source>
</evidence>
<accession>A0ABR2XI80</accession>
<keyword evidence="2" id="KW-1133">Transmembrane helix</keyword>
<dbReference type="PANTHER" id="PTHR40018:SF1">
    <property type="entry name" value="[PSI+] INDUCTION PROTEIN 2"/>
    <property type="match status" value="1"/>
</dbReference>
<keyword evidence="2" id="KW-0812">Transmembrane</keyword>
<dbReference type="PANTHER" id="PTHR40018">
    <property type="entry name" value="[PSI+] INDUCTION PROTEIN 2"/>
    <property type="match status" value="1"/>
</dbReference>
<feature type="compositionally biased region" description="Low complexity" evidence="1">
    <location>
        <begin position="419"/>
        <end position="432"/>
    </location>
</feature>
<feature type="compositionally biased region" description="Polar residues" evidence="1">
    <location>
        <begin position="452"/>
        <end position="461"/>
    </location>
</feature>
<feature type="compositionally biased region" description="Low complexity" evidence="1">
    <location>
        <begin position="379"/>
        <end position="389"/>
    </location>
</feature>
<dbReference type="InterPro" id="IPR037504">
    <property type="entry name" value="PSI_induc_2"/>
</dbReference>
<comment type="caution">
    <text evidence="3">The sequence shown here is derived from an EMBL/GenBank/DDBJ whole genome shotgun (WGS) entry which is preliminary data.</text>
</comment>
<feature type="region of interest" description="Disordered" evidence="1">
    <location>
        <begin position="172"/>
        <end position="192"/>
    </location>
</feature>
<proteinExistence type="predicted"/>
<feature type="compositionally biased region" description="Low complexity" evidence="1">
    <location>
        <begin position="327"/>
        <end position="340"/>
    </location>
</feature>
<feature type="compositionally biased region" description="Polar residues" evidence="1">
    <location>
        <begin position="290"/>
        <end position="302"/>
    </location>
</feature>
<feature type="transmembrane region" description="Helical" evidence="2">
    <location>
        <begin position="68"/>
        <end position="89"/>
    </location>
</feature>
<feature type="compositionally biased region" description="Low complexity" evidence="1">
    <location>
        <begin position="504"/>
        <end position="514"/>
    </location>
</feature>
<feature type="compositionally biased region" description="Low complexity" evidence="1">
    <location>
        <begin position="473"/>
        <end position="485"/>
    </location>
</feature>
<reference evidence="3 4" key="1">
    <citation type="submission" date="2024-02" db="EMBL/GenBank/DDBJ databases">
        <title>First draft genome assembly of two strains of Seiridium cardinale.</title>
        <authorList>
            <person name="Emiliani G."/>
            <person name="Scali E."/>
        </authorList>
    </citation>
    <scope>NUCLEOTIDE SEQUENCE [LARGE SCALE GENOMIC DNA]</scope>
    <source>
        <strain evidence="3 4">BM-138-000479</strain>
    </source>
</reference>
<feature type="compositionally biased region" description="Pro residues" evidence="1">
    <location>
        <begin position="396"/>
        <end position="408"/>
    </location>
</feature>
<evidence type="ECO:0000256" key="2">
    <source>
        <dbReference type="SAM" id="Phobius"/>
    </source>
</evidence>
<feature type="compositionally biased region" description="Low complexity" evidence="1">
    <location>
        <begin position="265"/>
        <end position="289"/>
    </location>
</feature>
<keyword evidence="2" id="KW-0472">Membrane</keyword>
<evidence type="ECO:0000313" key="4">
    <source>
        <dbReference type="Proteomes" id="UP001465668"/>
    </source>
</evidence>
<gene>
    <name evidence="3" type="ORF">SCAR479_09834</name>
</gene>
<feature type="region of interest" description="Disordered" evidence="1">
    <location>
        <begin position="327"/>
        <end position="538"/>
    </location>
</feature>
<dbReference type="EMBL" id="JARVKM010000050">
    <property type="protein sequence ID" value="KAK9773502.1"/>
    <property type="molecule type" value="Genomic_DNA"/>
</dbReference>
<feature type="compositionally biased region" description="Low complexity" evidence="1">
    <location>
        <begin position="216"/>
        <end position="228"/>
    </location>
</feature>